<dbReference type="STRING" id="1121898.GCA_000422725_00504"/>
<proteinExistence type="predicted"/>
<organism evidence="1 2">
    <name type="scientific">Flavobacterium subsaxonicum WB 4.1-42 = DSM 21790</name>
    <dbReference type="NCBI Taxonomy" id="1121898"/>
    <lineage>
        <taxon>Bacteria</taxon>
        <taxon>Pseudomonadati</taxon>
        <taxon>Bacteroidota</taxon>
        <taxon>Flavobacteriia</taxon>
        <taxon>Flavobacteriales</taxon>
        <taxon>Flavobacteriaceae</taxon>
        <taxon>Flavobacterium</taxon>
    </lineage>
</organism>
<dbReference type="RefSeq" id="WP_026991952.1">
    <property type="nucleotide sequence ID" value="NZ_JRLY01000001.1"/>
</dbReference>
<accession>A0A0A2MQG4</accession>
<gene>
    <name evidence="1" type="ORF">Q766_00125</name>
</gene>
<dbReference type="OrthoDB" id="1364594at2"/>
<protein>
    <submittedName>
        <fullName evidence="1">Uncharacterized protein</fullName>
    </submittedName>
</protein>
<dbReference type="EMBL" id="JRLY01000001">
    <property type="protein sequence ID" value="KGO94569.1"/>
    <property type="molecule type" value="Genomic_DNA"/>
</dbReference>
<comment type="caution">
    <text evidence="1">The sequence shown here is derived from an EMBL/GenBank/DDBJ whole genome shotgun (WGS) entry which is preliminary data.</text>
</comment>
<sequence length="119" mass="13802">MDTQTLTSLITNKEFDAYKDGLAARCDTEGIDFHYEYANDNSSFTIWMNFGNIPTTIKISTDGLMTFTYFKGGLKKQEQFKNFTAQDFENLNEKAFIYLRDGDLDTNNEWYAKLEKLAE</sequence>
<name>A0A0A2MQG4_9FLAO</name>
<dbReference type="AlphaFoldDB" id="A0A0A2MQG4"/>
<dbReference type="Proteomes" id="UP000030111">
    <property type="component" value="Unassembled WGS sequence"/>
</dbReference>
<keyword evidence="2" id="KW-1185">Reference proteome</keyword>
<reference evidence="1 2" key="1">
    <citation type="submission" date="2013-09" db="EMBL/GenBank/DDBJ databases">
        <authorList>
            <person name="Zeng Z."/>
            <person name="Chen C."/>
        </authorList>
    </citation>
    <scope>NUCLEOTIDE SEQUENCE [LARGE SCALE GENOMIC DNA]</scope>
    <source>
        <strain evidence="1 2">WB 4.1-42</strain>
    </source>
</reference>
<evidence type="ECO:0000313" key="2">
    <source>
        <dbReference type="Proteomes" id="UP000030111"/>
    </source>
</evidence>
<evidence type="ECO:0000313" key="1">
    <source>
        <dbReference type="EMBL" id="KGO94569.1"/>
    </source>
</evidence>